<feature type="region of interest" description="Disordered" evidence="1">
    <location>
        <begin position="18"/>
        <end position="40"/>
    </location>
</feature>
<dbReference type="EMBL" id="ACFU01000022">
    <property type="protein sequence ID" value="EEF13324.1"/>
    <property type="molecule type" value="Genomic_DNA"/>
</dbReference>
<name>B9D3T1_CAMRE</name>
<sequence>MLSNFAKFGATAFKFDARNPHPKNANFSIKKVQVSPARKR</sequence>
<accession>B9D3T1</accession>
<dbReference type="AlphaFoldDB" id="B9D3T1"/>
<evidence type="ECO:0000313" key="2">
    <source>
        <dbReference type="EMBL" id="EEF13324.1"/>
    </source>
</evidence>
<gene>
    <name evidence="2" type="ORF">CAMRE0001_2545</name>
</gene>
<evidence type="ECO:0000313" key="3">
    <source>
        <dbReference type="Proteomes" id="UP000003082"/>
    </source>
</evidence>
<dbReference type="STRING" id="553218.CAMRE0001_2545"/>
<comment type="caution">
    <text evidence="2">The sequence shown here is derived from an EMBL/GenBank/DDBJ whole genome shotgun (WGS) entry which is preliminary data.</text>
</comment>
<organism evidence="2 3">
    <name type="scientific">Campylobacter rectus RM3267</name>
    <dbReference type="NCBI Taxonomy" id="553218"/>
    <lineage>
        <taxon>Bacteria</taxon>
        <taxon>Pseudomonadati</taxon>
        <taxon>Campylobacterota</taxon>
        <taxon>Epsilonproteobacteria</taxon>
        <taxon>Campylobacterales</taxon>
        <taxon>Campylobacteraceae</taxon>
        <taxon>Campylobacter</taxon>
    </lineage>
</organism>
<reference evidence="2 3" key="1">
    <citation type="submission" date="2008-08" db="EMBL/GenBank/DDBJ databases">
        <authorList>
            <person name="Madupu R."/>
            <person name="Durkin A.S."/>
            <person name="Torralba M."/>
            <person name="Methe B."/>
            <person name="Sutton G.G."/>
            <person name="Strausberg R.L."/>
            <person name="Nelson K.E."/>
        </authorList>
    </citation>
    <scope>NUCLEOTIDE SEQUENCE [LARGE SCALE GENOMIC DNA]</scope>
    <source>
        <strain evidence="2 3">RM3267</strain>
    </source>
</reference>
<protein>
    <submittedName>
        <fullName evidence="2">Uncharacterized protein</fullName>
    </submittedName>
</protein>
<proteinExistence type="predicted"/>
<dbReference type="Proteomes" id="UP000003082">
    <property type="component" value="Unassembled WGS sequence"/>
</dbReference>
<evidence type="ECO:0000256" key="1">
    <source>
        <dbReference type="SAM" id="MobiDB-lite"/>
    </source>
</evidence>
<keyword evidence="3" id="KW-1185">Reference proteome</keyword>